<dbReference type="SUPFAM" id="SSF53822">
    <property type="entry name" value="Periplasmic binding protein-like I"/>
    <property type="match status" value="1"/>
</dbReference>
<evidence type="ECO:0000256" key="4">
    <source>
        <dbReference type="SAM" id="SignalP"/>
    </source>
</evidence>
<evidence type="ECO:0000313" key="7">
    <source>
        <dbReference type="Proteomes" id="UP000184128"/>
    </source>
</evidence>
<dbReference type="PANTHER" id="PTHR30483:SF6">
    <property type="entry name" value="PERIPLASMIC BINDING PROTEIN OF ABC TRANSPORTER FOR NATURAL AMINO ACIDS"/>
    <property type="match status" value="1"/>
</dbReference>
<evidence type="ECO:0000256" key="1">
    <source>
        <dbReference type="ARBA" id="ARBA00010062"/>
    </source>
</evidence>
<reference evidence="6 7" key="1">
    <citation type="submission" date="2016-11" db="EMBL/GenBank/DDBJ databases">
        <authorList>
            <person name="Jaros S."/>
            <person name="Januszkiewicz K."/>
            <person name="Wedrychowicz H."/>
        </authorList>
    </citation>
    <scope>NUCLEOTIDE SEQUENCE [LARGE SCALE GENOMIC DNA]</scope>
    <source>
        <strain evidence="6 7">DSM 15692</strain>
    </source>
</reference>
<keyword evidence="2 4" id="KW-0732">Signal</keyword>
<dbReference type="InterPro" id="IPR028081">
    <property type="entry name" value="Leu-bd"/>
</dbReference>
<dbReference type="OrthoDB" id="9783240at2"/>
<dbReference type="PANTHER" id="PTHR30483">
    <property type="entry name" value="LEUCINE-SPECIFIC-BINDING PROTEIN"/>
    <property type="match status" value="1"/>
</dbReference>
<feature type="chain" id="PRO_5039566133" evidence="4">
    <location>
        <begin position="19"/>
        <end position="393"/>
    </location>
</feature>
<dbReference type="Gene3D" id="3.40.50.2300">
    <property type="match status" value="2"/>
</dbReference>
<gene>
    <name evidence="6" type="ORF">SAMN02745249_01557</name>
</gene>
<dbReference type="STRING" id="1121025.SAMN02745249_01557"/>
<feature type="region of interest" description="Disordered" evidence="3">
    <location>
        <begin position="118"/>
        <end position="140"/>
    </location>
</feature>
<protein>
    <submittedName>
        <fullName evidence="6">Branched-chain amino acid transport system substrate-binding protein</fullName>
    </submittedName>
</protein>
<sequence length="393" mass="42273">MNLKKGLVGMLAATALFAAGCGSRTGAGGNAANEDEEVTLGTIFATTGSVSAYGTPQENAIKMAIDEINEDGGVLDGKEIELVNYDYTSEDTEAAQLATRLATQDNVDAILGADTSGSSKTALQSSSKHEVPTLSPSASADNYTVASDDTVEEWGWRVAFPDSYQGGALARFAEKDLGAQKVAILMDNSSDYSIGLVDFFEETFSGEVVVKENFTAGQTDFNATLTSLNERDFDVLLVTGYYEEGGPIVRQAREIGLDQPILAPDGFGNQALIDLAGPENLNDVYYTTQFTVLNENSLVNQFVENYTERFGSEPDMFAAMAYDAAYVMRDAIERAGSENRQEINEALAETENFEGVTGTFSYDDMHNPSKSVTILELQNGEAVNTYIVDPDDL</sequence>
<evidence type="ECO:0000313" key="6">
    <source>
        <dbReference type="EMBL" id="SHE98149.1"/>
    </source>
</evidence>
<evidence type="ECO:0000256" key="3">
    <source>
        <dbReference type="SAM" id="MobiDB-lite"/>
    </source>
</evidence>
<evidence type="ECO:0000259" key="5">
    <source>
        <dbReference type="Pfam" id="PF13458"/>
    </source>
</evidence>
<dbReference type="AlphaFoldDB" id="A0A1M4XXG4"/>
<accession>A0A1M4XXG4</accession>
<keyword evidence="7" id="KW-1185">Reference proteome</keyword>
<dbReference type="InterPro" id="IPR028082">
    <property type="entry name" value="Peripla_BP_I"/>
</dbReference>
<feature type="signal peptide" evidence="4">
    <location>
        <begin position="1"/>
        <end position="18"/>
    </location>
</feature>
<dbReference type="PROSITE" id="PS51257">
    <property type="entry name" value="PROKAR_LIPOPROTEIN"/>
    <property type="match status" value="1"/>
</dbReference>
<dbReference type="Pfam" id="PF13458">
    <property type="entry name" value="Peripla_BP_6"/>
    <property type="match status" value="1"/>
</dbReference>
<dbReference type="InterPro" id="IPR051010">
    <property type="entry name" value="BCAA_transport"/>
</dbReference>
<name>A0A1M4XXG4_9LACT</name>
<dbReference type="CDD" id="cd06347">
    <property type="entry name" value="PBP1_ABC_LivK_ligand_binding-like"/>
    <property type="match status" value="1"/>
</dbReference>
<feature type="domain" description="Leucine-binding protein" evidence="5">
    <location>
        <begin position="37"/>
        <end position="380"/>
    </location>
</feature>
<dbReference type="Proteomes" id="UP000184128">
    <property type="component" value="Unassembled WGS sequence"/>
</dbReference>
<proteinExistence type="inferred from homology"/>
<dbReference type="EMBL" id="FQUF01000024">
    <property type="protein sequence ID" value="SHE98149.1"/>
    <property type="molecule type" value="Genomic_DNA"/>
</dbReference>
<dbReference type="RefSeq" id="WP_073298297.1">
    <property type="nucleotide sequence ID" value="NZ_FQUF01000024.1"/>
</dbReference>
<organism evidence="6 7">
    <name type="scientific">Atopostipes suicloacalis DSM 15692</name>
    <dbReference type="NCBI Taxonomy" id="1121025"/>
    <lineage>
        <taxon>Bacteria</taxon>
        <taxon>Bacillati</taxon>
        <taxon>Bacillota</taxon>
        <taxon>Bacilli</taxon>
        <taxon>Lactobacillales</taxon>
        <taxon>Carnobacteriaceae</taxon>
        <taxon>Atopostipes</taxon>
    </lineage>
</organism>
<evidence type="ECO:0000256" key="2">
    <source>
        <dbReference type="ARBA" id="ARBA00022729"/>
    </source>
</evidence>
<comment type="similarity">
    <text evidence="1">Belongs to the leucine-binding protein family.</text>
</comment>